<evidence type="ECO:0000313" key="3">
    <source>
        <dbReference type="Proteomes" id="UP000257109"/>
    </source>
</evidence>
<dbReference type="EMBL" id="QJKJ01016670">
    <property type="protein sequence ID" value="RDX60664.1"/>
    <property type="molecule type" value="Genomic_DNA"/>
</dbReference>
<feature type="non-terminal residue" evidence="2">
    <location>
        <position position="1"/>
    </location>
</feature>
<dbReference type="AlphaFoldDB" id="A0A371E3Q5"/>
<dbReference type="OrthoDB" id="406833at2759"/>
<protein>
    <submittedName>
        <fullName evidence="2">Ubiquitin-conjugating enzyme E2 18</fullName>
    </submittedName>
</protein>
<accession>A0A371E3Q5</accession>
<evidence type="ECO:0000313" key="2">
    <source>
        <dbReference type="EMBL" id="RDX60664.1"/>
    </source>
</evidence>
<comment type="caution">
    <text evidence="2">The sequence shown here is derived from an EMBL/GenBank/DDBJ whole genome shotgun (WGS) entry which is preliminary data.</text>
</comment>
<dbReference type="InterPro" id="IPR000608">
    <property type="entry name" value="UBC"/>
</dbReference>
<dbReference type="Proteomes" id="UP000257109">
    <property type="component" value="Unassembled WGS sequence"/>
</dbReference>
<organism evidence="2 3">
    <name type="scientific">Mucuna pruriens</name>
    <name type="common">Velvet bean</name>
    <name type="synonym">Dolichos pruriens</name>
    <dbReference type="NCBI Taxonomy" id="157652"/>
    <lineage>
        <taxon>Eukaryota</taxon>
        <taxon>Viridiplantae</taxon>
        <taxon>Streptophyta</taxon>
        <taxon>Embryophyta</taxon>
        <taxon>Tracheophyta</taxon>
        <taxon>Spermatophyta</taxon>
        <taxon>Magnoliopsida</taxon>
        <taxon>eudicotyledons</taxon>
        <taxon>Gunneridae</taxon>
        <taxon>Pentapetalae</taxon>
        <taxon>rosids</taxon>
        <taxon>fabids</taxon>
        <taxon>Fabales</taxon>
        <taxon>Fabaceae</taxon>
        <taxon>Papilionoideae</taxon>
        <taxon>50 kb inversion clade</taxon>
        <taxon>NPAAA clade</taxon>
        <taxon>indigoferoid/millettioid clade</taxon>
        <taxon>Phaseoleae</taxon>
        <taxon>Mucuna</taxon>
    </lineage>
</organism>
<dbReference type="Gene3D" id="3.10.110.10">
    <property type="entry name" value="Ubiquitin Conjugating Enzyme"/>
    <property type="match status" value="1"/>
</dbReference>
<dbReference type="InterPro" id="IPR016135">
    <property type="entry name" value="UBQ-conjugating_enzyme/RWD"/>
</dbReference>
<name>A0A371E3Q5_MUCPR</name>
<reference evidence="2" key="1">
    <citation type="submission" date="2018-05" db="EMBL/GenBank/DDBJ databases">
        <title>Draft genome of Mucuna pruriens seed.</title>
        <authorList>
            <person name="Nnadi N.E."/>
            <person name="Vos R."/>
            <person name="Hasami M.H."/>
            <person name="Devisetty U.K."/>
            <person name="Aguiy J.C."/>
        </authorList>
    </citation>
    <scope>NUCLEOTIDE SEQUENCE [LARGE SCALE GENOMIC DNA]</scope>
    <source>
        <strain evidence="2">JCA_2017</strain>
    </source>
</reference>
<gene>
    <name evidence="2" type="primary">UBC18</name>
    <name evidence="2" type="ORF">CR513_61173</name>
</gene>
<dbReference type="SUPFAM" id="SSF54495">
    <property type="entry name" value="UBC-like"/>
    <property type="match status" value="1"/>
</dbReference>
<dbReference type="STRING" id="157652.A0A371E3Q5"/>
<keyword evidence="3" id="KW-1185">Reference proteome</keyword>
<sequence>MNDVQSLSQFACNRLQKELMEWQVNAPFAFTLSLVIHNIQRWVIEITGECLEHYSNEIYHIVVEFPEHYPMVAPQVSSHNSKSRIFLTVCKQNGR</sequence>
<dbReference type="PROSITE" id="PS50127">
    <property type="entry name" value="UBC_2"/>
    <property type="match status" value="1"/>
</dbReference>
<dbReference type="Pfam" id="PF00179">
    <property type="entry name" value="UQ_con"/>
    <property type="match status" value="1"/>
</dbReference>
<proteinExistence type="predicted"/>
<feature type="domain" description="UBC core" evidence="1">
    <location>
        <begin position="10"/>
        <end position="95"/>
    </location>
</feature>
<evidence type="ECO:0000259" key="1">
    <source>
        <dbReference type="PROSITE" id="PS50127"/>
    </source>
</evidence>